<dbReference type="InterPro" id="IPR036555">
    <property type="entry name" value="NusA_N_sf"/>
</dbReference>
<dbReference type="CDD" id="cd04455">
    <property type="entry name" value="S1_NusA"/>
    <property type="match status" value="1"/>
</dbReference>
<reference evidence="10" key="1">
    <citation type="submission" date="2021-10" db="EMBL/GenBank/DDBJ databases">
        <title>Anaerobic single-cell dispensing facilitates the cultivation of human gut bacteria.</title>
        <authorList>
            <person name="Afrizal A."/>
        </authorList>
    </citation>
    <scope>NUCLEOTIDE SEQUENCE</scope>
    <source>
        <strain evidence="10">CLA-AA-H215</strain>
    </source>
</reference>
<dbReference type="PANTHER" id="PTHR22648">
    <property type="entry name" value="TRANSCRIPTION TERMINATION FACTOR NUSA"/>
    <property type="match status" value="1"/>
</dbReference>
<dbReference type="Gene3D" id="2.40.50.140">
    <property type="entry name" value="Nucleic acid-binding proteins"/>
    <property type="match status" value="1"/>
</dbReference>
<protein>
    <recommendedName>
        <fullName evidence="7">Transcription termination/antitermination protein NusA</fullName>
    </recommendedName>
</protein>
<evidence type="ECO:0000256" key="5">
    <source>
        <dbReference type="ARBA" id="ARBA00023015"/>
    </source>
</evidence>
<dbReference type="InterPro" id="IPR015946">
    <property type="entry name" value="KH_dom-like_a/b"/>
</dbReference>
<dbReference type="Gene3D" id="3.30.1480.10">
    <property type="entry name" value="NusA, N-terminal domain"/>
    <property type="match status" value="1"/>
</dbReference>
<dbReference type="FunFam" id="3.30.1480.10:FF:000002">
    <property type="entry name" value="Transcription termination/antitermination protein NusA"/>
    <property type="match status" value="1"/>
</dbReference>
<dbReference type="InterPro" id="IPR058582">
    <property type="entry name" value="KH_NusA_2nd"/>
</dbReference>
<dbReference type="RefSeq" id="WP_308454406.1">
    <property type="nucleotide sequence ID" value="NZ_JAJEQR010000044.1"/>
</dbReference>
<dbReference type="SUPFAM" id="SSF54814">
    <property type="entry name" value="Prokaryotic type KH domain (KH-domain type II)"/>
    <property type="match status" value="2"/>
</dbReference>
<comment type="caution">
    <text evidence="10">The sequence shown here is derived from an EMBL/GenBank/DDBJ whole genome shotgun (WGS) entry which is preliminary data.</text>
</comment>
<dbReference type="Pfam" id="PF08529">
    <property type="entry name" value="NusA_N"/>
    <property type="match status" value="1"/>
</dbReference>
<dbReference type="Proteomes" id="UP001198182">
    <property type="component" value="Unassembled WGS sequence"/>
</dbReference>
<proteinExistence type="inferred from homology"/>
<dbReference type="InterPro" id="IPR009019">
    <property type="entry name" value="KH_sf_prok-type"/>
</dbReference>
<comment type="similarity">
    <text evidence="7">Belongs to the NusA family.</text>
</comment>
<keyword evidence="1 7" id="KW-0806">Transcription termination</keyword>
<dbReference type="Pfam" id="PF13184">
    <property type="entry name" value="KH_NusA_1st"/>
    <property type="match status" value="1"/>
</dbReference>
<dbReference type="SUPFAM" id="SSF50249">
    <property type="entry name" value="Nucleic acid-binding proteins"/>
    <property type="match status" value="1"/>
</dbReference>
<feature type="region of interest" description="Disordered" evidence="8">
    <location>
        <begin position="359"/>
        <end position="388"/>
    </location>
</feature>
<dbReference type="FunFam" id="3.30.300.20:FF:000005">
    <property type="entry name" value="Transcription termination/antitermination protein NusA"/>
    <property type="match status" value="1"/>
</dbReference>
<accession>A0AAE3EDJ7</accession>
<dbReference type="AlphaFoldDB" id="A0AAE3EDJ7"/>
<dbReference type="PROSITE" id="PS50084">
    <property type="entry name" value="KH_TYPE_1"/>
    <property type="match status" value="1"/>
</dbReference>
<keyword evidence="11" id="KW-1185">Reference proteome</keyword>
<evidence type="ECO:0000256" key="6">
    <source>
        <dbReference type="ARBA" id="ARBA00023163"/>
    </source>
</evidence>
<dbReference type="Gene3D" id="3.30.300.20">
    <property type="match status" value="2"/>
</dbReference>
<dbReference type="GO" id="GO:0006353">
    <property type="term" value="P:DNA-templated transcription termination"/>
    <property type="evidence" value="ECO:0007669"/>
    <property type="project" value="UniProtKB-UniRule"/>
</dbReference>
<name>A0AAE3EDJ7_9FIRM</name>
<gene>
    <name evidence="7 10" type="primary">nusA</name>
    <name evidence="10" type="ORF">LKD81_13095</name>
</gene>
<dbReference type="GO" id="GO:0031564">
    <property type="term" value="P:transcription antitermination"/>
    <property type="evidence" value="ECO:0007669"/>
    <property type="project" value="UniProtKB-UniRule"/>
</dbReference>
<comment type="function">
    <text evidence="7">Participates in both transcription termination and antitermination.</text>
</comment>
<comment type="subcellular location">
    <subcellularLocation>
        <location evidence="7">Cytoplasm</location>
    </subcellularLocation>
</comment>
<keyword evidence="3 7" id="KW-0889">Transcription antitermination</keyword>
<keyword evidence="5 7" id="KW-0805">Transcription regulation</keyword>
<feature type="domain" description="S1 motif" evidence="9">
    <location>
        <begin position="133"/>
        <end position="199"/>
    </location>
</feature>
<dbReference type="InterPro" id="IPR010213">
    <property type="entry name" value="TF_NusA"/>
</dbReference>
<dbReference type="NCBIfam" id="TIGR01953">
    <property type="entry name" value="NusA"/>
    <property type="match status" value="1"/>
</dbReference>
<evidence type="ECO:0000256" key="4">
    <source>
        <dbReference type="ARBA" id="ARBA00022884"/>
    </source>
</evidence>
<dbReference type="InterPro" id="IPR030842">
    <property type="entry name" value="TF_NusA_bacterial"/>
</dbReference>
<evidence type="ECO:0000256" key="8">
    <source>
        <dbReference type="SAM" id="MobiDB-lite"/>
    </source>
</evidence>
<evidence type="ECO:0000256" key="1">
    <source>
        <dbReference type="ARBA" id="ARBA00022472"/>
    </source>
</evidence>
<dbReference type="GO" id="GO:0003723">
    <property type="term" value="F:RNA binding"/>
    <property type="evidence" value="ECO:0007669"/>
    <property type="project" value="UniProtKB-UniRule"/>
</dbReference>
<dbReference type="CDD" id="cd02134">
    <property type="entry name" value="KH-II_NusA_rpt1"/>
    <property type="match status" value="1"/>
</dbReference>
<dbReference type="HAMAP" id="MF_00945_B">
    <property type="entry name" value="NusA_B"/>
    <property type="match status" value="1"/>
</dbReference>
<dbReference type="InterPro" id="IPR012340">
    <property type="entry name" value="NA-bd_OB-fold"/>
</dbReference>
<dbReference type="GO" id="GO:0003700">
    <property type="term" value="F:DNA-binding transcription factor activity"/>
    <property type="evidence" value="ECO:0007669"/>
    <property type="project" value="InterPro"/>
</dbReference>
<evidence type="ECO:0000256" key="7">
    <source>
        <dbReference type="HAMAP-Rule" id="MF_00945"/>
    </source>
</evidence>
<dbReference type="FunFam" id="3.30.300.20:FF:000002">
    <property type="entry name" value="Transcription termination/antitermination protein NusA"/>
    <property type="match status" value="1"/>
</dbReference>
<evidence type="ECO:0000256" key="2">
    <source>
        <dbReference type="ARBA" id="ARBA00022490"/>
    </source>
</evidence>
<dbReference type="SUPFAM" id="SSF69705">
    <property type="entry name" value="Transcription factor NusA, N-terminal domain"/>
    <property type="match status" value="1"/>
</dbReference>
<evidence type="ECO:0000256" key="3">
    <source>
        <dbReference type="ARBA" id="ARBA00022814"/>
    </source>
</evidence>
<evidence type="ECO:0000313" key="11">
    <source>
        <dbReference type="Proteomes" id="UP001198182"/>
    </source>
</evidence>
<keyword evidence="2 7" id="KW-0963">Cytoplasm</keyword>
<comment type="subunit">
    <text evidence="7">Monomer. Binds directly to the core enzyme of the DNA-dependent RNA polymerase and to nascent RNA.</text>
</comment>
<organism evidence="10 11">
    <name type="scientific">Hominifimenecus microfluidus</name>
    <dbReference type="NCBI Taxonomy" id="2885348"/>
    <lineage>
        <taxon>Bacteria</taxon>
        <taxon>Bacillati</taxon>
        <taxon>Bacillota</taxon>
        <taxon>Clostridia</taxon>
        <taxon>Lachnospirales</taxon>
        <taxon>Lachnospiraceae</taxon>
        <taxon>Hominifimenecus</taxon>
    </lineage>
</organism>
<dbReference type="InterPro" id="IPR025249">
    <property type="entry name" value="TF_NusA_KH_1st"/>
</dbReference>
<keyword evidence="6 7" id="KW-0804">Transcription</keyword>
<dbReference type="PANTHER" id="PTHR22648:SF0">
    <property type="entry name" value="TRANSCRIPTION TERMINATION_ANTITERMINATION PROTEIN NUSA"/>
    <property type="match status" value="1"/>
</dbReference>
<dbReference type="CDD" id="cd22529">
    <property type="entry name" value="KH-II_NusA_rpt2"/>
    <property type="match status" value="1"/>
</dbReference>
<sequence length="388" mass="43189">MNKELLEALNVLEKEKEISKDTLLDAIETSLLTACKNHFGKADNVHVSIDRKTCDYELYMEKEVVEEVEDPVLQISLEDAKKLYAGYGIGDTVRQEIKSKEFGRIATQNAKNVILQKIREEERKAVFDQFHTKEHEVVTGIVQRYIGRNISVNLGKADAMLNEVEQVKGETYEPTERIKVLILEVKDTTRGPRITVSRTHPELVKRLFESEVTEIKDGIVEIKAISREAGSRTKMAVWSNDPNVDPVGACVGVNGSRVNAVVDELRGEKIDIINWSDNSAELIENALSPAKVICVIADDDEKTAQVVVPDFQLSLAIGKVGQNARLAARLTGYKIDIKSETQAKESGLFDEIGYIEDYYEEDGEEAEGTEEAPETESAEAEGAAESEE</sequence>
<evidence type="ECO:0000259" key="9">
    <source>
        <dbReference type="SMART" id="SM00316"/>
    </source>
</evidence>
<dbReference type="EMBL" id="JAJEQR010000044">
    <property type="protein sequence ID" value="MCC2231920.1"/>
    <property type="molecule type" value="Genomic_DNA"/>
</dbReference>
<dbReference type="Pfam" id="PF26594">
    <property type="entry name" value="KH_NusA_2nd"/>
    <property type="match status" value="1"/>
</dbReference>
<dbReference type="InterPro" id="IPR013735">
    <property type="entry name" value="TF_NusA_N"/>
</dbReference>
<dbReference type="GO" id="GO:0005829">
    <property type="term" value="C:cytosol"/>
    <property type="evidence" value="ECO:0007669"/>
    <property type="project" value="TreeGrafter"/>
</dbReference>
<dbReference type="InterPro" id="IPR003029">
    <property type="entry name" value="S1_domain"/>
</dbReference>
<evidence type="ECO:0000313" key="10">
    <source>
        <dbReference type="EMBL" id="MCC2231920.1"/>
    </source>
</evidence>
<dbReference type="SMART" id="SM00316">
    <property type="entry name" value="S1"/>
    <property type="match status" value="1"/>
</dbReference>
<keyword evidence="4 7" id="KW-0694">RNA-binding</keyword>